<protein>
    <submittedName>
        <fullName evidence="2 4">Uncharacterized protein</fullName>
    </submittedName>
</protein>
<dbReference type="AlphaFoldDB" id="A0A183D2Y3"/>
<evidence type="ECO:0000313" key="2">
    <source>
        <dbReference type="EMBL" id="VDK37711.1"/>
    </source>
</evidence>
<dbReference type="WBParaSite" id="GPUH_0000307901-mRNA-1">
    <property type="protein sequence ID" value="GPUH_0000307901-mRNA-1"/>
    <property type="gene ID" value="GPUH_0000307901"/>
</dbReference>
<proteinExistence type="predicted"/>
<sequence length="177" mass="20060">MAPASFALPKLRKVSHCLCFASSHTLGVPSSFVAMLSKRKNASNGEDTQSAPERAEKLEALYHHLENLNSRLDKQAEDFEKRLKEERRNIDYQMRQLREDVASCDERLLLKLESLITESKATTIEAMQNSLDLKMDSVVESLRATTAGADSKVSALLQLSEMWHNLVAWLKGKRWVE</sequence>
<reference evidence="2 3" key="2">
    <citation type="submission" date="2018-11" db="EMBL/GenBank/DDBJ databases">
        <authorList>
            <consortium name="Pathogen Informatics"/>
        </authorList>
    </citation>
    <scope>NUCLEOTIDE SEQUENCE [LARGE SCALE GENOMIC DNA]</scope>
</reference>
<feature type="coiled-coil region" evidence="1">
    <location>
        <begin position="55"/>
        <end position="100"/>
    </location>
</feature>
<name>A0A183D2Y3_9BILA</name>
<gene>
    <name evidence="2" type="ORF">GPUH_LOCUS3073</name>
</gene>
<evidence type="ECO:0000313" key="3">
    <source>
        <dbReference type="Proteomes" id="UP000271098"/>
    </source>
</evidence>
<keyword evidence="3" id="KW-1185">Reference proteome</keyword>
<dbReference type="EMBL" id="UYRT01005004">
    <property type="protein sequence ID" value="VDK37711.1"/>
    <property type="molecule type" value="Genomic_DNA"/>
</dbReference>
<evidence type="ECO:0000313" key="4">
    <source>
        <dbReference type="WBParaSite" id="GPUH_0000307901-mRNA-1"/>
    </source>
</evidence>
<accession>A0A183D2Y3</accession>
<keyword evidence="1" id="KW-0175">Coiled coil</keyword>
<dbReference type="OrthoDB" id="5908818at2759"/>
<evidence type="ECO:0000256" key="1">
    <source>
        <dbReference type="SAM" id="Coils"/>
    </source>
</evidence>
<reference evidence="4" key="1">
    <citation type="submission" date="2016-06" db="UniProtKB">
        <authorList>
            <consortium name="WormBaseParasite"/>
        </authorList>
    </citation>
    <scope>IDENTIFICATION</scope>
</reference>
<dbReference type="Proteomes" id="UP000271098">
    <property type="component" value="Unassembled WGS sequence"/>
</dbReference>
<organism evidence="4">
    <name type="scientific">Gongylonema pulchrum</name>
    <dbReference type="NCBI Taxonomy" id="637853"/>
    <lineage>
        <taxon>Eukaryota</taxon>
        <taxon>Metazoa</taxon>
        <taxon>Ecdysozoa</taxon>
        <taxon>Nematoda</taxon>
        <taxon>Chromadorea</taxon>
        <taxon>Rhabditida</taxon>
        <taxon>Spirurina</taxon>
        <taxon>Spiruromorpha</taxon>
        <taxon>Spiruroidea</taxon>
        <taxon>Gongylonematidae</taxon>
        <taxon>Gongylonema</taxon>
    </lineage>
</organism>